<dbReference type="PANTHER" id="PTHR43213">
    <property type="entry name" value="BIFUNCTIONAL DTTP/UTP PYROPHOSPHATASE/METHYLTRANSFERASE PROTEIN-RELATED"/>
    <property type="match status" value="1"/>
</dbReference>
<proteinExistence type="inferred from homology"/>
<accession>A0A3B1CZ04</accession>
<dbReference type="AlphaFoldDB" id="A0A3B1CZ04"/>
<evidence type="ECO:0000256" key="2">
    <source>
        <dbReference type="ARBA" id="ARBA00022801"/>
    </source>
</evidence>
<evidence type="ECO:0000313" key="3">
    <source>
        <dbReference type="EMBL" id="VAX35896.1"/>
    </source>
</evidence>
<dbReference type="Gene3D" id="3.90.950.10">
    <property type="match status" value="1"/>
</dbReference>
<name>A0A3B1CZ04_9ZZZZ</name>
<evidence type="ECO:0000256" key="1">
    <source>
        <dbReference type="ARBA" id="ARBA00001968"/>
    </source>
</evidence>
<protein>
    <submittedName>
        <fullName evidence="3">Septum formation protein Maf</fullName>
    </submittedName>
</protein>
<dbReference type="InterPro" id="IPR029001">
    <property type="entry name" value="ITPase-like_fam"/>
</dbReference>
<comment type="cofactor">
    <cofactor evidence="1">
        <name>a divalent metal cation</name>
        <dbReference type="ChEBI" id="CHEBI:60240"/>
    </cofactor>
</comment>
<sequence length="193" mass="21132">MTKKIILASGSVQRKKLLKQIGLKFSVQPSAAKEIMKIQTTCSALVKHNALLKVQDVAEKLKTGIVIGADTVAYMGNKKIAGKPKSLKEARDVLKILFNKPQWIYTGVAVIDVSTGQTIVDYEKTQVFMTHLTDKEIAAYHKRVNPFDKAGGFDIEGLGSVFIRRIEGCYSNVVGLPIAKVSNMLKKVGVSIL</sequence>
<dbReference type="HAMAP" id="MF_00528">
    <property type="entry name" value="Maf"/>
    <property type="match status" value="1"/>
</dbReference>
<dbReference type="NCBIfam" id="TIGR00172">
    <property type="entry name" value="maf"/>
    <property type="match status" value="1"/>
</dbReference>
<dbReference type="PANTHER" id="PTHR43213:SF5">
    <property type="entry name" value="BIFUNCTIONAL DTTP_UTP PYROPHOSPHATASE_METHYLTRANSFERASE PROTEIN-RELATED"/>
    <property type="match status" value="1"/>
</dbReference>
<dbReference type="PIRSF" id="PIRSF006305">
    <property type="entry name" value="Maf"/>
    <property type="match status" value="1"/>
</dbReference>
<keyword evidence="2" id="KW-0378">Hydrolase</keyword>
<dbReference type="CDD" id="cd00555">
    <property type="entry name" value="Maf"/>
    <property type="match status" value="1"/>
</dbReference>
<dbReference type="Pfam" id="PF02545">
    <property type="entry name" value="Maf"/>
    <property type="match status" value="1"/>
</dbReference>
<organism evidence="3">
    <name type="scientific">hydrothermal vent metagenome</name>
    <dbReference type="NCBI Taxonomy" id="652676"/>
    <lineage>
        <taxon>unclassified sequences</taxon>
        <taxon>metagenomes</taxon>
        <taxon>ecological metagenomes</taxon>
    </lineage>
</organism>
<dbReference type="EMBL" id="UOGJ01000075">
    <property type="protein sequence ID" value="VAX35896.1"/>
    <property type="molecule type" value="Genomic_DNA"/>
</dbReference>
<dbReference type="InterPro" id="IPR003697">
    <property type="entry name" value="Maf-like"/>
</dbReference>
<dbReference type="GO" id="GO:0047429">
    <property type="term" value="F:nucleoside triphosphate diphosphatase activity"/>
    <property type="evidence" value="ECO:0007669"/>
    <property type="project" value="InterPro"/>
</dbReference>
<dbReference type="SUPFAM" id="SSF52972">
    <property type="entry name" value="ITPase-like"/>
    <property type="match status" value="1"/>
</dbReference>
<reference evidence="3" key="1">
    <citation type="submission" date="2018-06" db="EMBL/GenBank/DDBJ databases">
        <authorList>
            <person name="Zhirakovskaya E."/>
        </authorList>
    </citation>
    <scope>NUCLEOTIDE SEQUENCE</scope>
</reference>
<gene>
    <name evidence="3" type="ORF">MNBD_UNCLBAC01-1111</name>
</gene>